<name>A0A177MDE1_METMH</name>
<dbReference type="InterPro" id="IPR000668">
    <property type="entry name" value="Peptidase_C1A_C"/>
</dbReference>
<dbReference type="AlphaFoldDB" id="A0A177MDE1"/>
<feature type="domain" description="Peptidase C1A papain C-terminal" evidence="1">
    <location>
        <begin position="45"/>
        <end position="242"/>
    </location>
</feature>
<comment type="caution">
    <text evidence="2">The sequence shown here is derived from an EMBL/GenBank/DDBJ whole genome shotgun (WGS) entry which is preliminary data.</text>
</comment>
<accession>A0A177MDE1</accession>
<evidence type="ECO:0000313" key="2">
    <source>
        <dbReference type="EMBL" id="OAI03758.1"/>
    </source>
</evidence>
<evidence type="ECO:0000259" key="1">
    <source>
        <dbReference type="SMART" id="SM00645"/>
    </source>
</evidence>
<reference evidence="2 3" key="1">
    <citation type="submission" date="2016-03" db="EMBL/GenBank/DDBJ databases">
        <authorList>
            <person name="Ploux O."/>
        </authorList>
    </citation>
    <scope>NUCLEOTIDE SEQUENCE [LARGE SCALE GENOMIC DNA]</scope>
    <source>
        <strain evidence="2 3">R-45363</strain>
    </source>
</reference>
<dbReference type="CDD" id="cd02619">
    <property type="entry name" value="Peptidase_C1"/>
    <property type="match status" value="1"/>
</dbReference>
<dbReference type="OrthoDB" id="1491023at2"/>
<sequence length="253" mass="28591">MARNYRYSLGWRPDLPDIRDYQTESDTIQKILSKSEALKATPKQLPASVDLRSWCSPIEDQGDLGSCTANAGVGLIEYFERRAFGKHLDASRLFLYKTTRTLAGDKGDSGAQLRDTMKALVLFGVSPEQYHPYDIAQFDQEPSAFCYAFAQSYKAVQYYRLDPPGTPLSKRLNIIKTNLAANLPSMFGFSVYSSIYDDAIGKTKGALLIRNSWGETWGEKGYGWLPYKYIDDGLADDFWSLIKAEYVETDLFK</sequence>
<keyword evidence="2" id="KW-0378">Hydrolase</keyword>
<dbReference type="GO" id="GO:0006508">
    <property type="term" value="P:proteolysis"/>
    <property type="evidence" value="ECO:0007669"/>
    <property type="project" value="UniProtKB-KW"/>
</dbReference>
<keyword evidence="2" id="KW-0645">Protease</keyword>
<gene>
    <name evidence="2" type="ORF">A1332_15245</name>
</gene>
<dbReference type="SMART" id="SM00645">
    <property type="entry name" value="Pept_C1"/>
    <property type="match status" value="1"/>
</dbReference>
<proteinExistence type="predicted"/>
<organism evidence="2 3">
    <name type="scientific">Methylomonas methanica</name>
    <dbReference type="NCBI Taxonomy" id="421"/>
    <lineage>
        <taxon>Bacteria</taxon>
        <taxon>Pseudomonadati</taxon>
        <taxon>Pseudomonadota</taxon>
        <taxon>Gammaproteobacteria</taxon>
        <taxon>Methylococcales</taxon>
        <taxon>Methylococcaceae</taxon>
        <taxon>Methylomonas</taxon>
    </lineage>
</organism>
<protein>
    <submittedName>
        <fullName evidence="2">Cysteine protease</fullName>
    </submittedName>
</protein>
<dbReference type="GO" id="GO:0008234">
    <property type="term" value="F:cysteine-type peptidase activity"/>
    <property type="evidence" value="ECO:0007669"/>
    <property type="project" value="InterPro"/>
</dbReference>
<dbReference type="Gene3D" id="3.90.70.10">
    <property type="entry name" value="Cysteine proteinases"/>
    <property type="match status" value="2"/>
</dbReference>
<dbReference type="InterPro" id="IPR038765">
    <property type="entry name" value="Papain-like_cys_pep_sf"/>
</dbReference>
<dbReference type="Proteomes" id="UP000078090">
    <property type="component" value="Unassembled WGS sequence"/>
</dbReference>
<dbReference type="RefSeq" id="WP_064008899.1">
    <property type="nucleotide sequence ID" value="NZ_LUUG01000075.1"/>
</dbReference>
<dbReference type="SUPFAM" id="SSF54001">
    <property type="entry name" value="Cysteine proteinases"/>
    <property type="match status" value="1"/>
</dbReference>
<dbReference type="EMBL" id="LUUG01000075">
    <property type="protein sequence ID" value="OAI03758.1"/>
    <property type="molecule type" value="Genomic_DNA"/>
</dbReference>
<evidence type="ECO:0000313" key="3">
    <source>
        <dbReference type="Proteomes" id="UP000078090"/>
    </source>
</evidence>